<comment type="subcellular location">
    <subcellularLocation>
        <location evidence="1">Membrane</location>
        <topology evidence="1">Multi-pass membrane protein</topology>
    </subcellularLocation>
</comment>
<evidence type="ECO:0000313" key="6">
    <source>
        <dbReference type="EMBL" id="MFD2932723.1"/>
    </source>
</evidence>
<feature type="transmembrane region" description="Helical" evidence="5">
    <location>
        <begin position="69"/>
        <end position="87"/>
    </location>
</feature>
<evidence type="ECO:0000256" key="1">
    <source>
        <dbReference type="ARBA" id="ARBA00004141"/>
    </source>
</evidence>
<dbReference type="EMBL" id="JBHUOM010000001">
    <property type="protein sequence ID" value="MFD2932723.1"/>
    <property type="molecule type" value="Genomic_DNA"/>
</dbReference>
<reference evidence="7" key="1">
    <citation type="journal article" date="2019" name="Int. J. Syst. Evol. Microbiol.">
        <title>The Global Catalogue of Microorganisms (GCM) 10K type strain sequencing project: providing services to taxonomists for standard genome sequencing and annotation.</title>
        <authorList>
            <consortium name="The Broad Institute Genomics Platform"/>
            <consortium name="The Broad Institute Genome Sequencing Center for Infectious Disease"/>
            <person name="Wu L."/>
            <person name="Ma J."/>
        </authorList>
    </citation>
    <scope>NUCLEOTIDE SEQUENCE [LARGE SCALE GENOMIC DNA]</scope>
    <source>
        <strain evidence="7">KCTC 52490</strain>
    </source>
</reference>
<evidence type="ECO:0000256" key="3">
    <source>
        <dbReference type="ARBA" id="ARBA00022989"/>
    </source>
</evidence>
<name>A0ABW6AF19_9BACT</name>
<sequence>MIKNKWIQWILIALPALALLGSGFSKLAGTEQVVKGLTALGVGPYITLIGVIEVVIVGLYLLPVTRNIGFFLICSYLGGAIIAHLAHGEPVTSPVVLLSFVWVVMFLTKPGLFLPSKPL</sequence>
<evidence type="ECO:0000256" key="5">
    <source>
        <dbReference type="SAM" id="Phobius"/>
    </source>
</evidence>
<dbReference type="RefSeq" id="WP_381496914.1">
    <property type="nucleotide sequence ID" value="NZ_JBHUOM010000001.1"/>
</dbReference>
<protein>
    <submittedName>
        <fullName evidence="6">DoxX family protein</fullName>
    </submittedName>
</protein>
<dbReference type="Proteomes" id="UP001597512">
    <property type="component" value="Unassembled WGS sequence"/>
</dbReference>
<keyword evidence="3 5" id="KW-1133">Transmembrane helix</keyword>
<organism evidence="6 7">
    <name type="scientific">Spirosoma flavum</name>
    <dbReference type="NCBI Taxonomy" id="2048557"/>
    <lineage>
        <taxon>Bacteria</taxon>
        <taxon>Pseudomonadati</taxon>
        <taxon>Bacteroidota</taxon>
        <taxon>Cytophagia</taxon>
        <taxon>Cytophagales</taxon>
        <taxon>Cytophagaceae</taxon>
        <taxon>Spirosoma</taxon>
    </lineage>
</organism>
<dbReference type="Pfam" id="PF13564">
    <property type="entry name" value="DoxX_2"/>
    <property type="match status" value="1"/>
</dbReference>
<feature type="transmembrane region" description="Helical" evidence="5">
    <location>
        <begin position="41"/>
        <end position="62"/>
    </location>
</feature>
<gene>
    <name evidence="6" type="ORF">ACFS25_02975</name>
</gene>
<evidence type="ECO:0000256" key="4">
    <source>
        <dbReference type="ARBA" id="ARBA00023136"/>
    </source>
</evidence>
<keyword evidence="4 5" id="KW-0472">Membrane</keyword>
<feature type="transmembrane region" description="Helical" evidence="5">
    <location>
        <begin position="93"/>
        <end position="114"/>
    </location>
</feature>
<keyword evidence="2 5" id="KW-0812">Transmembrane</keyword>
<evidence type="ECO:0000313" key="7">
    <source>
        <dbReference type="Proteomes" id="UP001597512"/>
    </source>
</evidence>
<accession>A0ABW6AF19</accession>
<dbReference type="InterPro" id="IPR032808">
    <property type="entry name" value="DoxX"/>
</dbReference>
<proteinExistence type="predicted"/>
<keyword evidence="7" id="KW-1185">Reference proteome</keyword>
<comment type="caution">
    <text evidence="6">The sequence shown here is derived from an EMBL/GenBank/DDBJ whole genome shotgun (WGS) entry which is preliminary data.</text>
</comment>
<evidence type="ECO:0000256" key="2">
    <source>
        <dbReference type="ARBA" id="ARBA00022692"/>
    </source>
</evidence>